<dbReference type="AlphaFoldDB" id="A0A0F3IMG2"/>
<dbReference type="InterPro" id="IPR002123">
    <property type="entry name" value="Plipid/glycerol_acylTrfase"/>
</dbReference>
<dbReference type="GO" id="GO:0003841">
    <property type="term" value="F:1-acylglycerol-3-phosphate O-acyltransferase activity"/>
    <property type="evidence" value="ECO:0007669"/>
    <property type="project" value="TreeGrafter"/>
</dbReference>
<dbReference type="PANTHER" id="PTHR10434">
    <property type="entry name" value="1-ACYL-SN-GLYCEROL-3-PHOSPHATE ACYLTRANSFERASE"/>
    <property type="match status" value="1"/>
</dbReference>
<keyword evidence="6" id="KW-0472">Membrane</keyword>
<keyword evidence="9" id="KW-1185">Reference proteome</keyword>
<dbReference type="RefSeq" id="WP_045777876.1">
    <property type="nucleotide sequence ID" value="NZ_LAJX01000011.1"/>
</dbReference>
<evidence type="ECO:0000313" key="9">
    <source>
        <dbReference type="Proteomes" id="UP000033684"/>
    </source>
</evidence>
<evidence type="ECO:0000256" key="2">
    <source>
        <dbReference type="ARBA" id="ARBA00022516"/>
    </source>
</evidence>
<dbReference type="Pfam" id="PF01553">
    <property type="entry name" value="Acyltransferase"/>
    <property type="match status" value="1"/>
</dbReference>
<feature type="transmembrane region" description="Helical" evidence="6">
    <location>
        <begin position="7"/>
        <end position="32"/>
    </location>
</feature>
<dbReference type="CDD" id="cd07989">
    <property type="entry name" value="LPLAT_AGPAT-like"/>
    <property type="match status" value="1"/>
</dbReference>
<comment type="caution">
    <text evidence="8">The sequence shown here is derived from an EMBL/GenBank/DDBJ whole genome shotgun (WGS) entry which is preliminary data.</text>
</comment>
<evidence type="ECO:0000256" key="1">
    <source>
        <dbReference type="ARBA" id="ARBA00005189"/>
    </source>
</evidence>
<keyword evidence="3 8" id="KW-0808">Transferase</keyword>
<evidence type="ECO:0000259" key="7">
    <source>
        <dbReference type="Pfam" id="PF01553"/>
    </source>
</evidence>
<dbReference type="GO" id="GO:0006654">
    <property type="term" value="P:phosphatidic acid biosynthetic process"/>
    <property type="evidence" value="ECO:0007669"/>
    <property type="project" value="TreeGrafter"/>
</dbReference>
<feature type="domain" description="Phospholipid/glycerol acyltransferase" evidence="7">
    <location>
        <begin position="68"/>
        <end position="127"/>
    </location>
</feature>
<evidence type="ECO:0000313" key="8">
    <source>
        <dbReference type="EMBL" id="KJV07930.1"/>
    </source>
</evidence>
<dbReference type="PANTHER" id="PTHR10434:SF64">
    <property type="entry name" value="1-ACYL-SN-GLYCEROL-3-PHOSPHATE ACYLTRANSFERASE-RELATED"/>
    <property type="match status" value="1"/>
</dbReference>
<proteinExistence type="predicted"/>
<evidence type="ECO:0000256" key="5">
    <source>
        <dbReference type="ARBA" id="ARBA00023315"/>
    </source>
</evidence>
<dbReference type="Proteomes" id="UP000033684">
    <property type="component" value="Unassembled WGS sequence"/>
</dbReference>
<dbReference type="EMBL" id="LAJX01000011">
    <property type="protein sequence ID" value="KJV07930.1"/>
    <property type="molecule type" value="Genomic_DNA"/>
</dbReference>
<comment type="pathway">
    <text evidence="1">Lipid metabolism.</text>
</comment>
<keyword evidence="4" id="KW-0443">Lipid metabolism</keyword>
<accession>A0A0F3IMG2</accession>
<evidence type="ECO:0000256" key="4">
    <source>
        <dbReference type="ARBA" id="ARBA00023098"/>
    </source>
</evidence>
<feature type="non-terminal residue" evidence="8">
    <location>
        <position position="130"/>
    </location>
</feature>
<evidence type="ECO:0000256" key="6">
    <source>
        <dbReference type="SAM" id="Phobius"/>
    </source>
</evidence>
<evidence type="ECO:0000256" key="3">
    <source>
        <dbReference type="ARBA" id="ARBA00022679"/>
    </source>
</evidence>
<gene>
    <name evidence="8" type="ORF">VZ94_01475</name>
</gene>
<reference evidence="8 9" key="2">
    <citation type="journal article" date="2016" name="Microb. Ecol.">
        <title>Genome Characteristics of a Novel Type I Methanotroph (Sn10-6) Isolated from a Flooded Indian Rice Field.</title>
        <authorList>
            <person name="Rahalkar M.C."/>
            <person name="Pandit P.S."/>
            <person name="Dhakephalkar P.K."/>
            <person name="Pore S."/>
            <person name="Arora P."/>
            <person name="Kapse N."/>
        </authorList>
    </citation>
    <scope>NUCLEOTIDE SEQUENCE [LARGE SCALE GENOMIC DNA]</scope>
    <source>
        <strain evidence="8 9">Sn10-6</strain>
    </source>
</reference>
<protein>
    <submittedName>
        <fullName evidence="8">Glycerol acyltransferase</fullName>
    </submittedName>
</protein>
<reference evidence="9" key="1">
    <citation type="submission" date="2015-03" db="EMBL/GenBank/DDBJ databases">
        <title>Draft genome sequence of a novel methanotroph (Sn10-6) isolated from flooded ricefield rhizosphere in India.</title>
        <authorList>
            <person name="Pandit P.S."/>
            <person name="Pore S.D."/>
            <person name="Arora P."/>
            <person name="Kapse N.G."/>
            <person name="Dhakephalkar P.K."/>
            <person name="Rahalkar M.C."/>
        </authorList>
    </citation>
    <scope>NUCLEOTIDE SEQUENCE [LARGE SCALE GENOMIC DNA]</scope>
    <source>
        <strain evidence="9">Sn10-6</strain>
    </source>
</reference>
<sequence>MKLKLRLLLKLCLVIGCIGTSFVLTVIMYPVMGAVFSASKARIYQGRYKRLWFKSFSRALNLRVNIDGALPKQAVLMVSNHVSWLDIVVIGQLLPGYFVAKNDILNWPVIGLIAQKAGTIFIRRGDKSHI</sequence>
<keyword evidence="6" id="KW-1133">Transmembrane helix</keyword>
<name>A0A0F3IMG2_9GAMM</name>
<keyword evidence="2" id="KW-0444">Lipid biosynthesis</keyword>
<keyword evidence="6" id="KW-0812">Transmembrane</keyword>
<keyword evidence="5 8" id="KW-0012">Acyltransferase</keyword>
<organism evidence="8 9">
    <name type="scientific">Methylocucumis oryzae</name>
    <dbReference type="NCBI Taxonomy" id="1632867"/>
    <lineage>
        <taxon>Bacteria</taxon>
        <taxon>Pseudomonadati</taxon>
        <taxon>Pseudomonadota</taxon>
        <taxon>Gammaproteobacteria</taxon>
        <taxon>Methylococcales</taxon>
        <taxon>Methylococcaceae</taxon>
        <taxon>Methylocucumis</taxon>
    </lineage>
</organism>
<dbReference type="SUPFAM" id="SSF69593">
    <property type="entry name" value="Glycerol-3-phosphate (1)-acyltransferase"/>
    <property type="match status" value="1"/>
</dbReference>